<evidence type="ECO:0000313" key="10">
    <source>
        <dbReference type="EMBL" id="AMK11751.1"/>
    </source>
</evidence>
<dbReference type="OrthoDB" id="9811967at2"/>
<evidence type="ECO:0000256" key="6">
    <source>
        <dbReference type="ARBA" id="ARBA00022692"/>
    </source>
</evidence>
<evidence type="ECO:0000256" key="4">
    <source>
        <dbReference type="ARBA" id="ARBA00022475"/>
    </source>
</evidence>
<comment type="function">
    <text evidence="9">Converts cobyric acid to cobinamide by the addition of aminopropanol on the F carboxylic group.</text>
</comment>
<dbReference type="InterPro" id="IPR004485">
    <property type="entry name" value="Cobalamin_biosynth_CobD/CbiB"/>
</dbReference>
<dbReference type="GO" id="GO:0048472">
    <property type="term" value="F:threonine-phosphate decarboxylase activity"/>
    <property type="evidence" value="ECO:0007669"/>
    <property type="project" value="InterPro"/>
</dbReference>
<evidence type="ECO:0000256" key="9">
    <source>
        <dbReference type="HAMAP-Rule" id="MF_00024"/>
    </source>
</evidence>
<name>A0A126QP97_9BACT</name>
<dbReference type="Proteomes" id="UP000055611">
    <property type="component" value="Chromosome"/>
</dbReference>
<dbReference type="GO" id="GO:0009236">
    <property type="term" value="P:cobalamin biosynthetic process"/>
    <property type="evidence" value="ECO:0007669"/>
    <property type="project" value="UniProtKB-UniRule"/>
</dbReference>
<feature type="transmembrane region" description="Helical" evidence="9">
    <location>
        <begin position="55"/>
        <end position="74"/>
    </location>
</feature>
<evidence type="ECO:0000256" key="5">
    <source>
        <dbReference type="ARBA" id="ARBA00022573"/>
    </source>
</evidence>
<comment type="subcellular location">
    <subcellularLocation>
        <location evidence="1 9">Cell membrane</location>
        <topology evidence="1 9">Multi-pass membrane protein</topology>
    </subcellularLocation>
</comment>
<comment type="pathway">
    <text evidence="2 9">Cofactor biosynthesis; adenosylcobalamin biosynthesis.</text>
</comment>
<evidence type="ECO:0000256" key="3">
    <source>
        <dbReference type="ARBA" id="ARBA00006263"/>
    </source>
</evidence>
<dbReference type="GO" id="GO:0005886">
    <property type="term" value="C:plasma membrane"/>
    <property type="evidence" value="ECO:0007669"/>
    <property type="project" value="UniProtKB-SubCell"/>
</dbReference>
<dbReference type="PANTHER" id="PTHR34308">
    <property type="entry name" value="COBALAMIN BIOSYNTHESIS PROTEIN CBIB"/>
    <property type="match status" value="1"/>
</dbReference>
<evidence type="ECO:0000313" key="12">
    <source>
        <dbReference type="Proteomes" id="UP000055611"/>
    </source>
</evidence>
<dbReference type="NCBIfam" id="TIGR00380">
    <property type="entry name" value="cobal_cbiB"/>
    <property type="match status" value="1"/>
</dbReference>
<evidence type="ECO:0000256" key="7">
    <source>
        <dbReference type="ARBA" id="ARBA00022989"/>
    </source>
</evidence>
<evidence type="ECO:0000313" key="13">
    <source>
        <dbReference type="Proteomes" id="UP000295506"/>
    </source>
</evidence>
<protein>
    <recommendedName>
        <fullName evidence="9">Cobalamin biosynthesis protein CobD</fullName>
    </recommendedName>
</protein>
<feature type="transmembrane region" description="Helical" evidence="9">
    <location>
        <begin position="298"/>
        <end position="316"/>
    </location>
</feature>
<proteinExistence type="inferred from homology"/>
<keyword evidence="7 9" id="KW-1133">Transmembrane helix</keyword>
<comment type="caution">
    <text evidence="9">Lacks conserved residue(s) required for the propagation of feature annotation.</text>
</comment>
<reference evidence="11 13" key="2">
    <citation type="submission" date="2019-03" db="EMBL/GenBank/DDBJ databases">
        <title>Genomic Encyclopedia of Type Strains, Phase IV (KMG-IV): sequencing the most valuable type-strain genomes for metagenomic binning, comparative biology and taxonomic classification.</title>
        <authorList>
            <person name="Goeker M."/>
        </authorList>
    </citation>
    <scope>NUCLEOTIDE SEQUENCE [LARGE SCALE GENOMIC DNA]</scope>
    <source>
        <strain evidence="11 13">DSM 101483</strain>
    </source>
</reference>
<evidence type="ECO:0000256" key="1">
    <source>
        <dbReference type="ARBA" id="ARBA00004651"/>
    </source>
</evidence>
<reference evidence="10 12" key="1">
    <citation type="journal article" date="2016" name="Front. Microbiol.">
        <title>Genome Sequence of the Piezophilic, Mesophilic Sulfate-Reducing Bacterium Desulfovibrio indicus J2T.</title>
        <authorList>
            <person name="Cao J."/>
            <person name="Maignien L."/>
            <person name="Shao Z."/>
            <person name="Alain K."/>
            <person name="Jebbar M."/>
        </authorList>
    </citation>
    <scope>NUCLEOTIDE SEQUENCE [LARGE SCALE GENOMIC DNA]</scope>
    <source>
        <strain evidence="10 12">J2</strain>
    </source>
</reference>
<dbReference type="RefSeq" id="WP_066804057.1">
    <property type="nucleotide sequence ID" value="NZ_CP014206.1"/>
</dbReference>
<dbReference type="GO" id="GO:0015420">
    <property type="term" value="F:ABC-type vitamin B12 transporter activity"/>
    <property type="evidence" value="ECO:0007669"/>
    <property type="project" value="UniProtKB-UniRule"/>
</dbReference>
<dbReference type="EMBL" id="CP014206">
    <property type="protein sequence ID" value="AMK11751.1"/>
    <property type="molecule type" value="Genomic_DNA"/>
</dbReference>
<keyword evidence="6 9" id="KW-0812">Transmembrane</keyword>
<comment type="similarity">
    <text evidence="3 9">Belongs to the CobD/CbiB family.</text>
</comment>
<keyword evidence="12" id="KW-1185">Reference proteome</keyword>
<accession>A0A126QP97</accession>
<organism evidence="11 13">
    <name type="scientific">Pseudodesulfovibrio indicus</name>
    <dbReference type="NCBI Taxonomy" id="1716143"/>
    <lineage>
        <taxon>Bacteria</taxon>
        <taxon>Pseudomonadati</taxon>
        <taxon>Thermodesulfobacteriota</taxon>
        <taxon>Desulfovibrionia</taxon>
        <taxon>Desulfovibrionales</taxon>
        <taxon>Desulfovibrionaceae</taxon>
    </lineage>
</organism>
<evidence type="ECO:0000256" key="8">
    <source>
        <dbReference type="ARBA" id="ARBA00023136"/>
    </source>
</evidence>
<dbReference type="AlphaFoldDB" id="A0A126QP97"/>
<sequence length="317" mass="34739">MESIIPIFLVPVLAVLMDSFIGDPKQWPHPVRFIGRLLDLYESSARRTGFDLRSAGWTAVILLPAAVWAAVGLLTSIKHVGFLFAVYFAYAGLALGCLMREARNVASLLDSGDLEGARTALAMLVSRDTSALDAGGVRRTLAETVSENLNDGFTAPLFYLCLFGPGGMWAYKTVSTMDSMWGYRTDRFRDLGRGAAKTDDLLAWIPARITARLLLFAGKRMGLDAATARSRYREDAVKMESPNAGWPMSAAAWLLQGKMGGPTVYFGETKDKPILNPQGAPWDKPKVKMLFTLVRKTGSWTAWVLIPVLGIVRLVFA</sequence>
<keyword evidence="5 9" id="KW-0169">Cobalamin biosynthesis</keyword>
<dbReference type="Pfam" id="PF03186">
    <property type="entry name" value="CobD_Cbib"/>
    <property type="match status" value="1"/>
</dbReference>
<dbReference type="Proteomes" id="UP000295506">
    <property type="component" value="Unassembled WGS sequence"/>
</dbReference>
<gene>
    <name evidence="9" type="primary">cobD</name>
    <name evidence="10" type="ORF">AWY79_11825</name>
    <name evidence="11" type="ORF">EDC59_106102</name>
</gene>
<evidence type="ECO:0000313" key="11">
    <source>
        <dbReference type="EMBL" id="TDT88289.1"/>
    </source>
</evidence>
<evidence type="ECO:0000256" key="2">
    <source>
        <dbReference type="ARBA" id="ARBA00004953"/>
    </source>
</evidence>
<feature type="transmembrane region" description="Helical" evidence="9">
    <location>
        <begin position="80"/>
        <end position="99"/>
    </location>
</feature>
<dbReference type="EMBL" id="SOBK01000006">
    <property type="protein sequence ID" value="TDT88289.1"/>
    <property type="molecule type" value="Genomic_DNA"/>
</dbReference>
<keyword evidence="8 9" id="KW-0472">Membrane</keyword>
<dbReference type="HAMAP" id="MF_00024">
    <property type="entry name" value="CobD_CbiB"/>
    <property type="match status" value="1"/>
</dbReference>
<dbReference type="KEGG" id="dej:AWY79_11825"/>
<keyword evidence="4 9" id="KW-1003">Cell membrane</keyword>
<dbReference type="PANTHER" id="PTHR34308:SF1">
    <property type="entry name" value="COBALAMIN BIOSYNTHESIS PROTEIN CBIB"/>
    <property type="match status" value="1"/>
</dbReference>